<protein>
    <recommendedName>
        <fullName evidence="2">DUF1918 domain-containing protein</fullName>
    </recommendedName>
</protein>
<name>A0A0B5EV26_STRA4</name>
<dbReference type="AlphaFoldDB" id="A0A0B5EV26"/>
<sequence length="74" mass="7922">MRATKGDELRVHGRVVGQQDKVAEIVEVLGSGGNPPYRVQFEDGHRAIMSPGPDSVVQHRGGSGRTGQDLDDTP</sequence>
<evidence type="ECO:0000313" key="3">
    <source>
        <dbReference type="EMBL" id="AJE86693.1"/>
    </source>
</evidence>
<dbReference type="Gene3D" id="2.30.30.440">
    <property type="entry name" value="Domain of unknown function DUF1918"/>
    <property type="match status" value="1"/>
</dbReference>
<dbReference type="Proteomes" id="UP000031523">
    <property type="component" value="Chromosome"/>
</dbReference>
<organism evidence="3 4">
    <name type="scientific">Streptomyces albus (strain ATCC 21838 / DSM 41398 / FERM P-419 / JCM 4703 / NBRC 107858)</name>
    <dbReference type="NCBI Taxonomy" id="1081613"/>
    <lineage>
        <taxon>Bacteria</taxon>
        <taxon>Bacillati</taxon>
        <taxon>Actinomycetota</taxon>
        <taxon>Actinomycetes</taxon>
        <taxon>Kitasatosporales</taxon>
        <taxon>Streptomycetaceae</taxon>
        <taxon>Streptomyces</taxon>
    </lineage>
</organism>
<accession>A0A0B5EV26</accession>
<reference evidence="3 4" key="1">
    <citation type="submission" date="2015-01" db="EMBL/GenBank/DDBJ databases">
        <title>Enhanced salinomycin production by adjusting the supply of polyketide extender units in Streptomyce albus DSM 41398.</title>
        <authorList>
            <person name="Lu C."/>
        </authorList>
    </citation>
    <scope>NUCLEOTIDE SEQUENCE [LARGE SCALE GENOMIC DNA]</scope>
    <source>
        <strain evidence="4">ATCC 21838 / DSM 41398 / FERM P-419 / JCM 4703 / NBRC 107858</strain>
    </source>
</reference>
<dbReference type="SUPFAM" id="SSF50118">
    <property type="entry name" value="Cell growth inhibitor/plasmid maintenance toxic component"/>
    <property type="match status" value="1"/>
</dbReference>
<dbReference type="EMBL" id="CP010519">
    <property type="protein sequence ID" value="AJE86693.1"/>
    <property type="molecule type" value="Genomic_DNA"/>
</dbReference>
<feature type="domain" description="DUF1918" evidence="2">
    <location>
        <begin position="1"/>
        <end position="57"/>
    </location>
</feature>
<gene>
    <name evidence="3" type="ORF">SLNWT_6317</name>
</gene>
<keyword evidence="4" id="KW-1185">Reference proteome</keyword>
<evidence type="ECO:0000313" key="4">
    <source>
        <dbReference type="Proteomes" id="UP000031523"/>
    </source>
</evidence>
<evidence type="ECO:0000256" key="1">
    <source>
        <dbReference type="SAM" id="MobiDB-lite"/>
    </source>
</evidence>
<dbReference type="KEGG" id="sals:SLNWT_6317"/>
<dbReference type="Pfam" id="PF08940">
    <property type="entry name" value="DUF1918"/>
    <property type="match status" value="1"/>
</dbReference>
<dbReference type="InterPro" id="IPR015035">
    <property type="entry name" value="DUF1918"/>
</dbReference>
<proteinExistence type="predicted"/>
<evidence type="ECO:0000259" key="2">
    <source>
        <dbReference type="Pfam" id="PF08940"/>
    </source>
</evidence>
<feature type="region of interest" description="Disordered" evidence="1">
    <location>
        <begin position="46"/>
        <end position="74"/>
    </location>
</feature>